<feature type="signal peptide" evidence="9">
    <location>
        <begin position="1"/>
        <end position="26"/>
    </location>
</feature>
<dbReference type="Pfam" id="PF13180">
    <property type="entry name" value="PDZ_2"/>
    <property type="match status" value="1"/>
</dbReference>
<dbReference type="SMART" id="SM00228">
    <property type="entry name" value="PDZ"/>
    <property type="match status" value="2"/>
</dbReference>
<reference evidence="11 12" key="1">
    <citation type="submission" date="2017-05" db="EMBL/GenBank/DDBJ databases">
        <authorList>
            <person name="Varghese N."/>
            <person name="Submissions S."/>
        </authorList>
    </citation>
    <scope>NUCLEOTIDE SEQUENCE [LARGE SCALE GENOMIC DNA]</scope>
    <source>
        <strain evidence="11 12">DSM 15522</strain>
    </source>
</reference>
<dbReference type="InterPro" id="IPR001940">
    <property type="entry name" value="Peptidase_S1C"/>
</dbReference>
<evidence type="ECO:0000256" key="5">
    <source>
        <dbReference type="ARBA" id="ARBA00022737"/>
    </source>
</evidence>
<dbReference type="Proteomes" id="UP001157911">
    <property type="component" value="Unassembled WGS sequence"/>
</dbReference>
<dbReference type="PANTHER" id="PTHR22939:SF129">
    <property type="entry name" value="SERINE PROTEASE HTRA2, MITOCHONDRIAL"/>
    <property type="match status" value="1"/>
</dbReference>
<keyword evidence="6" id="KW-0574">Periplasm</keyword>
<protein>
    <submittedName>
        <fullName evidence="11">Serine protease Do</fullName>
    </submittedName>
</protein>
<dbReference type="EMBL" id="FXUB01000003">
    <property type="protein sequence ID" value="SMP14063.1"/>
    <property type="molecule type" value="Genomic_DNA"/>
</dbReference>
<dbReference type="GO" id="GO:0008233">
    <property type="term" value="F:peptidase activity"/>
    <property type="evidence" value="ECO:0007669"/>
    <property type="project" value="UniProtKB-KW"/>
</dbReference>
<dbReference type="Gene3D" id="2.30.42.10">
    <property type="match status" value="2"/>
</dbReference>
<evidence type="ECO:0000256" key="1">
    <source>
        <dbReference type="ARBA" id="ARBA00004418"/>
    </source>
</evidence>
<evidence type="ECO:0000313" key="12">
    <source>
        <dbReference type="Proteomes" id="UP001157911"/>
    </source>
</evidence>
<comment type="subcellular location">
    <subcellularLocation>
        <location evidence="1">Periplasm</location>
    </subcellularLocation>
</comment>
<dbReference type="InterPro" id="IPR036034">
    <property type="entry name" value="PDZ_sf"/>
</dbReference>
<evidence type="ECO:0000259" key="10">
    <source>
        <dbReference type="PROSITE" id="PS50106"/>
    </source>
</evidence>
<evidence type="ECO:0000256" key="6">
    <source>
        <dbReference type="ARBA" id="ARBA00022764"/>
    </source>
</evidence>
<feature type="chain" id="PRO_5047468177" evidence="9">
    <location>
        <begin position="27"/>
        <end position="481"/>
    </location>
</feature>
<keyword evidence="4 9" id="KW-0732">Signal</keyword>
<keyword evidence="8" id="KW-0720">Serine protease</keyword>
<dbReference type="PANTHER" id="PTHR22939">
    <property type="entry name" value="SERINE PROTEASE FAMILY S1C HTRA-RELATED"/>
    <property type="match status" value="1"/>
</dbReference>
<keyword evidence="7" id="KW-0378">Hydrolase</keyword>
<comment type="similarity">
    <text evidence="2">Belongs to the peptidase S1C family.</text>
</comment>
<name>A0ABY1NN61_9BACT</name>
<dbReference type="SUPFAM" id="SSF50494">
    <property type="entry name" value="Trypsin-like serine proteases"/>
    <property type="match status" value="1"/>
</dbReference>
<dbReference type="NCBIfam" id="TIGR02037">
    <property type="entry name" value="degP_htrA_DO"/>
    <property type="match status" value="1"/>
</dbReference>
<proteinExistence type="inferred from homology"/>
<evidence type="ECO:0000256" key="2">
    <source>
        <dbReference type="ARBA" id="ARBA00010541"/>
    </source>
</evidence>
<accession>A0ABY1NN61</accession>
<evidence type="ECO:0000256" key="9">
    <source>
        <dbReference type="SAM" id="SignalP"/>
    </source>
</evidence>
<dbReference type="SUPFAM" id="SSF50156">
    <property type="entry name" value="PDZ domain-like"/>
    <property type="match status" value="2"/>
</dbReference>
<keyword evidence="3 11" id="KW-0645">Protease</keyword>
<dbReference type="Gene3D" id="2.40.10.120">
    <property type="match status" value="1"/>
</dbReference>
<dbReference type="InterPro" id="IPR001478">
    <property type="entry name" value="PDZ"/>
</dbReference>
<comment type="caution">
    <text evidence="11">The sequence shown here is derived from an EMBL/GenBank/DDBJ whole genome shotgun (WGS) entry which is preliminary data.</text>
</comment>
<evidence type="ECO:0000256" key="3">
    <source>
        <dbReference type="ARBA" id="ARBA00022670"/>
    </source>
</evidence>
<dbReference type="InterPro" id="IPR009003">
    <property type="entry name" value="Peptidase_S1_PA"/>
</dbReference>
<gene>
    <name evidence="11" type="ORF">SAMN06265339_1266</name>
</gene>
<keyword evidence="5" id="KW-0677">Repeat</keyword>
<evidence type="ECO:0000256" key="4">
    <source>
        <dbReference type="ARBA" id="ARBA00022729"/>
    </source>
</evidence>
<feature type="domain" description="PDZ" evidence="10">
    <location>
        <begin position="374"/>
        <end position="469"/>
    </location>
</feature>
<evidence type="ECO:0000313" key="11">
    <source>
        <dbReference type="EMBL" id="SMP14063.1"/>
    </source>
</evidence>
<dbReference type="RefSeq" id="WP_283400724.1">
    <property type="nucleotide sequence ID" value="NZ_FXUB01000003.1"/>
</dbReference>
<dbReference type="Pfam" id="PF13365">
    <property type="entry name" value="Trypsin_2"/>
    <property type="match status" value="1"/>
</dbReference>
<sequence length="481" mass="51862">MNTRQLLKRVTLTLAMVAVSTVSSFAGVTATPQDYSAVESLQRVFETVAEKVKPAVVNISTVSEIKFKHPPIPPEFRDFFQQFGVPFPFDNFPKEFKTRSLGSGFIVKVKDGWAYILTNNHVIDKATKIKVKLSDGSVYRAKVVGKDPKTDVALIKIKVGNKKVPTVQLGDSDSIKVGEFVIAIGNPYGLNWTVTHGIVSAKGRHGLGLNPIEDFIQTDAAINPGNSGGPLCDIHGRVIGINTAIVRNAQGLGFAVPINIAKKIMNDLLKYGKVIRGWLGVYIEDISPEIAQKFGVKHGVLVTKVMSGSPAEKGGLKSGDVIIRYNGEPVKNVTDLQLKVINTRPGEKVKITVVRDGKEKVLTVKVGQMPGSGKVALESMLDKYGFAVQPLNPELKKKLGIPKWIKGGLLVTEVKPGSPADDAGLREGDVIIKAGLTPRTLKEVKSADQLAEVLKKAGTSGVLVKVLRNGGIIYLVLNPEE</sequence>
<dbReference type="InterPro" id="IPR011782">
    <property type="entry name" value="Pept_S1C_Do"/>
</dbReference>
<dbReference type="Pfam" id="PF17820">
    <property type="entry name" value="PDZ_6"/>
    <property type="match status" value="1"/>
</dbReference>
<organism evidence="11 12">
    <name type="scientific">Desulfurobacterium pacificum</name>
    <dbReference type="NCBI Taxonomy" id="240166"/>
    <lineage>
        <taxon>Bacteria</taxon>
        <taxon>Pseudomonadati</taxon>
        <taxon>Aquificota</taxon>
        <taxon>Aquificia</taxon>
        <taxon>Desulfurobacteriales</taxon>
        <taxon>Desulfurobacteriaceae</taxon>
        <taxon>Desulfurobacterium</taxon>
    </lineage>
</organism>
<dbReference type="PRINTS" id="PR00834">
    <property type="entry name" value="PROTEASES2C"/>
</dbReference>
<keyword evidence="12" id="KW-1185">Reference proteome</keyword>
<dbReference type="PROSITE" id="PS50106">
    <property type="entry name" value="PDZ"/>
    <property type="match status" value="2"/>
</dbReference>
<dbReference type="CDD" id="cd10839">
    <property type="entry name" value="cpPDZ1_DegP-like"/>
    <property type="match status" value="1"/>
</dbReference>
<evidence type="ECO:0000256" key="7">
    <source>
        <dbReference type="ARBA" id="ARBA00022801"/>
    </source>
</evidence>
<evidence type="ECO:0000256" key="8">
    <source>
        <dbReference type="ARBA" id="ARBA00022825"/>
    </source>
</evidence>
<feature type="domain" description="PDZ" evidence="10">
    <location>
        <begin position="268"/>
        <end position="357"/>
    </location>
</feature>
<dbReference type="GO" id="GO:0006508">
    <property type="term" value="P:proteolysis"/>
    <property type="evidence" value="ECO:0007669"/>
    <property type="project" value="UniProtKB-KW"/>
</dbReference>
<dbReference type="InterPro" id="IPR041489">
    <property type="entry name" value="PDZ_6"/>
</dbReference>